<dbReference type="Pfam" id="PF22725">
    <property type="entry name" value="GFO_IDH_MocA_C3"/>
    <property type="match status" value="1"/>
</dbReference>
<dbReference type="Gene3D" id="3.40.50.720">
    <property type="entry name" value="NAD(P)-binding Rossmann-like Domain"/>
    <property type="match status" value="1"/>
</dbReference>
<dbReference type="InterPro" id="IPR000683">
    <property type="entry name" value="Gfo/Idh/MocA-like_OxRdtase_N"/>
</dbReference>
<dbReference type="InterPro" id="IPR055170">
    <property type="entry name" value="GFO_IDH_MocA-like_dom"/>
</dbReference>
<dbReference type="PANTHER" id="PTHR43818:SF11">
    <property type="entry name" value="BCDNA.GH03377"/>
    <property type="match status" value="1"/>
</dbReference>
<dbReference type="Gene3D" id="3.30.360.10">
    <property type="entry name" value="Dihydrodipicolinate Reductase, domain 2"/>
    <property type="match status" value="1"/>
</dbReference>
<dbReference type="Proteomes" id="UP000199220">
    <property type="component" value="Unassembled WGS sequence"/>
</dbReference>
<dbReference type="AlphaFoldDB" id="A0A1H5MTM8"/>
<dbReference type="GO" id="GO:0016491">
    <property type="term" value="F:oxidoreductase activity"/>
    <property type="evidence" value="ECO:0007669"/>
    <property type="project" value="UniProtKB-KW"/>
</dbReference>
<proteinExistence type="predicted"/>
<evidence type="ECO:0000256" key="2">
    <source>
        <dbReference type="ARBA" id="ARBA00023027"/>
    </source>
</evidence>
<dbReference type="RefSeq" id="WP_089775989.1">
    <property type="nucleotide sequence ID" value="NZ_FNTX01000002.1"/>
</dbReference>
<evidence type="ECO:0000313" key="5">
    <source>
        <dbReference type="EMBL" id="SEE92636.1"/>
    </source>
</evidence>
<reference evidence="6" key="1">
    <citation type="submission" date="2016-10" db="EMBL/GenBank/DDBJ databases">
        <authorList>
            <person name="Varghese N."/>
            <person name="Submissions S."/>
        </authorList>
    </citation>
    <scope>NUCLEOTIDE SEQUENCE [LARGE SCALE GENOMIC DNA]</scope>
    <source>
        <strain evidence="6">DSM 21368</strain>
    </source>
</reference>
<keyword evidence="2" id="KW-0520">NAD</keyword>
<feature type="domain" description="GFO/IDH/MocA-like oxidoreductase" evidence="4">
    <location>
        <begin position="136"/>
        <end position="270"/>
    </location>
</feature>
<dbReference type="EMBL" id="FNTX01000002">
    <property type="protein sequence ID" value="SEE92636.1"/>
    <property type="molecule type" value="Genomic_DNA"/>
</dbReference>
<dbReference type="InterPro" id="IPR036291">
    <property type="entry name" value="NAD(P)-bd_dom_sf"/>
</dbReference>
<accession>A0A1H5MTM8</accession>
<dbReference type="SUPFAM" id="SSF51735">
    <property type="entry name" value="NAD(P)-binding Rossmann-fold domains"/>
    <property type="match status" value="1"/>
</dbReference>
<evidence type="ECO:0000259" key="3">
    <source>
        <dbReference type="Pfam" id="PF01408"/>
    </source>
</evidence>
<dbReference type="SUPFAM" id="SSF55347">
    <property type="entry name" value="Glyceraldehyde-3-phosphate dehydrogenase-like, C-terminal domain"/>
    <property type="match status" value="1"/>
</dbReference>
<keyword evidence="1" id="KW-0560">Oxidoreductase</keyword>
<gene>
    <name evidence="5" type="ORF">SAMN04488554_3631</name>
</gene>
<evidence type="ECO:0000313" key="6">
    <source>
        <dbReference type="Proteomes" id="UP000199220"/>
    </source>
</evidence>
<name>A0A1H5MTM8_9MICO</name>
<keyword evidence="6" id="KW-1185">Reference proteome</keyword>
<protein>
    <submittedName>
        <fullName evidence="5">Predicted dehydrogenase</fullName>
    </submittedName>
</protein>
<evidence type="ECO:0000256" key="1">
    <source>
        <dbReference type="ARBA" id="ARBA00023002"/>
    </source>
</evidence>
<dbReference type="OrthoDB" id="9776544at2"/>
<sequence length="366" mass="37302">MSGAAPSRDEVRIGIIGLGKILDQYLATFERLPNARVVAVADLNADRARDVAAQVGARALTVAELVDDPDVDVVLNLTIPAAHAEVAHAAIAAGKPVYSEKPLAASTAEAISVLDAGRTAGVRVGGAPDTVLGAGIQTARAAVDAGRIGTPTSATATFACPGHESWHPNPDFYYQVGGGPLLDMGPYYLTTLVTLLGEVTSVVGAAGRARPVRTIGSGPRAGETVEVAVPTHVTGVLTHASGALSTIVMSFDTAGTESPKIEVHGTQGSLSVPDPNRFDGEVRLRALGSPEWEVLEPTAGDIPGGRGIGVLDLIGAATDAQVRASGDLALHVLEVMEGVLGSAETGQAVTIASRVDRPDPVPLTHS</sequence>
<feature type="domain" description="Gfo/Idh/MocA-like oxidoreductase N-terminal" evidence="3">
    <location>
        <begin position="11"/>
        <end position="124"/>
    </location>
</feature>
<dbReference type="GO" id="GO:0000166">
    <property type="term" value="F:nucleotide binding"/>
    <property type="evidence" value="ECO:0007669"/>
    <property type="project" value="InterPro"/>
</dbReference>
<dbReference type="PANTHER" id="PTHR43818">
    <property type="entry name" value="BCDNA.GH03377"/>
    <property type="match status" value="1"/>
</dbReference>
<dbReference type="STRING" id="648782.SAMN04488554_3631"/>
<evidence type="ECO:0000259" key="4">
    <source>
        <dbReference type="Pfam" id="PF22725"/>
    </source>
</evidence>
<dbReference type="InterPro" id="IPR050463">
    <property type="entry name" value="Gfo/Idh/MocA_oxidrdct_glycsds"/>
</dbReference>
<organism evidence="5 6">
    <name type="scientific">Ruania alba</name>
    <dbReference type="NCBI Taxonomy" id="648782"/>
    <lineage>
        <taxon>Bacteria</taxon>
        <taxon>Bacillati</taxon>
        <taxon>Actinomycetota</taxon>
        <taxon>Actinomycetes</taxon>
        <taxon>Micrococcales</taxon>
        <taxon>Ruaniaceae</taxon>
        <taxon>Ruania</taxon>
    </lineage>
</organism>
<dbReference type="Pfam" id="PF01408">
    <property type="entry name" value="GFO_IDH_MocA"/>
    <property type="match status" value="1"/>
</dbReference>